<dbReference type="InterPro" id="IPR028073">
    <property type="entry name" value="PHTB1_N_dom"/>
</dbReference>
<feature type="compositionally biased region" description="Pro residues" evidence="1">
    <location>
        <begin position="380"/>
        <end position="392"/>
    </location>
</feature>
<dbReference type="PANTHER" id="PTHR20991">
    <property type="entry name" value="PARATHYROID HORMONE-RESPONSIVE B1 GENE"/>
    <property type="match status" value="1"/>
</dbReference>
<feature type="compositionally biased region" description="Low complexity" evidence="1">
    <location>
        <begin position="105"/>
        <end position="120"/>
    </location>
</feature>
<dbReference type="Pfam" id="PF14727">
    <property type="entry name" value="PHTB1_N"/>
    <property type="match status" value="1"/>
</dbReference>
<feature type="domain" description="PTHB1 N-terminal" evidence="2">
    <location>
        <begin position="1"/>
        <end position="381"/>
    </location>
</feature>
<dbReference type="EMBL" id="CASHTH010004256">
    <property type="protein sequence ID" value="CAI8055177.1"/>
    <property type="molecule type" value="Genomic_DNA"/>
</dbReference>
<dbReference type="GO" id="GO:0034464">
    <property type="term" value="C:BBSome"/>
    <property type="evidence" value="ECO:0007669"/>
    <property type="project" value="InterPro"/>
</dbReference>
<feature type="region of interest" description="Disordered" evidence="1">
    <location>
        <begin position="105"/>
        <end position="124"/>
    </location>
</feature>
<comment type="caution">
    <text evidence="3">The sequence shown here is derived from an EMBL/GenBank/DDBJ whole genome shotgun (WGS) entry which is preliminary data.</text>
</comment>
<reference evidence="3" key="1">
    <citation type="submission" date="2023-03" db="EMBL/GenBank/DDBJ databases">
        <authorList>
            <person name="Steffen K."/>
            <person name="Cardenas P."/>
        </authorList>
    </citation>
    <scope>NUCLEOTIDE SEQUENCE</scope>
</reference>
<evidence type="ECO:0000313" key="3">
    <source>
        <dbReference type="EMBL" id="CAI8055177.1"/>
    </source>
</evidence>
<sequence length="403" mass="43732">MSLFKAREWWATTSGYEEFHDLGCLCIGNLDNSMPPSNKIAVGSFQGLVRVYRPEPGSFSPDHLLIEHQTGKAILQLETGRFIQGSKQLQLALLHPKEVAVYSLSSQSSDDPSGPDQSLSEPSNLYTLSPVYSNSLSRTSCNMTIGAFGRVDVGDYICVQSMDGQLSFFVHDSFAFSVFLPDFLTPGPLCYLARTDSIVTANSSRQLLSFQYQSLSMAYCGSADVGGRENAGKKPRADWTVNLGDHVISIRIPRQLPGKPSQLLVLGERGVYCVLDTGQLRFMMKLEVSPTCIYPYGVVLSSDLGERGGGGEEGGEGSLQYLLATDSGQLQVFQDSALKWAAALPHPPTDISVATFQDLQGVLVTVDELGHLTCCYLGTDPPPSPPRPPLPPGTSISPRWRGR</sequence>
<feature type="compositionally biased region" description="Low complexity" evidence="1">
    <location>
        <begin position="393"/>
        <end position="403"/>
    </location>
</feature>
<dbReference type="PANTHER" id="PTHR20991:SF0">
    <property type="entry name" value="PROTEIN PTHB1"/>
    <property type="match status" value="1"/>
</dbReference>
<name>A0AA35TY43_GEOBA</name>
<evidence type="ECO:0000313" key="4">
    <source>
        <dbReference type="Proteomes" id="UP001174909"/>
    </source>
</evidence>
<feature type="region of interest" description="Disordered" evidence="1">
    <location>
        <begin position="380"/>
        <end position="403"/>
    </location>
</feature>
<organism evidence="3 4">
    <name type="scientific">Geodia barretti</name>
    <name type="common">Barrett's horny sponge</name>
    <dbReference type="NCBI Taxonomy" id="519541"/>
    <lineage>
        <taxon>Eukaryota</taxon>
        <taxon>Metazoa</taxon>
        <taxon>Porifera</taxon>
        <taxon>Demospongiae</taxon>
        <taxon>Heteroscleromorpha</taxon>
        <taxon>Tetractinellida</taxon>
        <taxon>Astrophorina</taxon>
        <taxon>Geodiidae</taxon>
        <taxon>Geodia</taxon>
    </lineage>
</organism>
<evidence type="ECO:0000256" key="1">
    <source>
        <dbReference type="SAM" id="MobiDB-lite"/>
    </source>
</evidence>
<keyword evidence="4" id="KW-1185">Reference proteome</keyword>
<proteinExistence type="predicted"/>
<dbReference type="InterPro" id="IPR026511">
    <property type="entry name" value="PTHB1"/>
</dbReference>
<dbReference type="GO" id="GO:0016020">
    <property type="term" value="C:membrane"/>
    <property type="evidence" value="ECO:0007669"/>
    <property type="project" value="TreeGrafter"/>
</dbReference>
<gene>
    <name evidence="3" type="ORF">GBAR_LOCUS30125</name>
</gene>
<accession>A0AA35TY43</accession>
<dbReference type="Proteomes" id="UP001174909">
    <property type="component" value="Unassembled WGS sequence"/>
</dbReference>
<dbReference type="AlphaFoldDB" id="A0AA35TY43"/>
<dbReference type="GO" id="GO:0060271">
    <property type="term" value="P:cilium assembly"/>
    <property type="evidence" value="ECO:0007669"/>
    <property type="project" value="TreeGrafter"/>
</dbReference>
<evidence type="ECO:0000259" key="2">
    <source>
        <dbReference type="Pfam" id="PF14727"/>
    </source>
</evidence>
<protein>
    <submittedName>
        <fullName evidence="3">Protein PTHB1</fullName>
    </submittedName>
</protein>